<evidence type="ECO:0000256" key="10">
    <source>
        <dbReference type="SAM" id="MobiDB-lite"/>
    </source>
</evidence>
<evidence type="ECO:0000256" key="3">
    <source>
        <dbReference type="ARBA" id="ARBA00022687"/>
    </source>
</evidence>
<evidence type="ECO:0000313" key="13">
    <source>
        <dbReference type="WBParaSite" id="SRDH1_370.1"/>
    </source>
</evidence>
<dbReference type="CDD" id="cd21996">
    <property type="entry name" value="HMG-box_TCF7-like"/>
    <property type="match status" value="1"/>
</dbReference>
<evidence type="ECO:0000256" key="8">
    <source>
        <dbReference type="ARBA" id="ARBA00023242"/>
    </source>
</evidence>
<comment type="similarity">
    <text evidence="2">Belongs to the TCF/LEF family.</text>
</comment>
<dbReference type="SUPFAM" id="SSF47095">
    <property type="entry name" value="HMG-box"/>
    <property type="match status" value="1"/>
</dbReference>
<proteinExistence type="inferred from homology"/>
<dbReference type="GO" id="GO:0000785">
    <property type="term" value="C:chromatin"/>
    <property type="evidence" value="ECO:0007669"/>
    <property type="project" value="TreeGrafter"/>
</dbReference>
<accession>A0AA85F528</accession>
<dbReference type="InterPro" id="IPR009071">
    <property type="entry name" value="HMG_box_dom"/>
</dbReference>
<keyword evidence="6" id="KW-0010">Activator</keyword>
<dbReference type="InterPro" id="IPR036910">
    <property type="entry name" value="HMG_box_dom_sf"/>
</dbReference>
<organism evidence="12 13">
    <name type="scientific">Schistosoma rodhaini</name>
    <dbReference type="NCBI Taxonomy" id="6188"/>
    <lineage>
        <taxon>Eukaryota</taxon>
        <taxon>Metazoa</taxon>
        <taxon>Spiralia</taxon>
        <taxon>Lophotrochozoa</taxon>
        <taxon>Platyhelminthes</taxon>
        <taxon>Trematoda</taxon>
        <taxon>Digenea</taxon>
        <taxon>Strigeidida</taxon>
        <taxon>Schistosomatoidea</taxon>
        <taxon>Schistosomatidae</taxon>
        <taxon>Schistosoma</taxon>
    </lineage>
</organism>
<dbReference type="AlphaFoldDB" id="A0AA85F528"/>
<dbReference type="GO" id="GO:0000981">
    <property type="term" value="F:DNA-binding transcription factor activity, RNA polymerase II-specific"/>
    <property type="evidence" value="ECO:0007669"/>
    <property type="project" value="TreeGrafter"/>
</dbReference>
<keyword evidence="4" id="KW-0805">Transcription regulation</keyword>
<evidence type="ECO:0000313" key="12">
    <source>
        <dbReference type="Proteomes" id="UP000050792"/>
    </source>
</evidence>
<dbReference type="WBParaSite" id="SRDH1_370.1">
    <property type="protein sequence ID" value="SRDH1_370.1"/>
    <property type="gene ID" value="SRDH1_370"/>
</dbReference>
<dbReference type="PROSITE" id="PS50118">
    <property type="entry name" value="HMG_BOX_2"/>
    <property type="match status" value="1"/>
</dbReference>
<dbReference type="InterPro" id="IPR024940">
    <property type="entry name" value="TCF/LEF"/>
</dbReference>
<evidence type="ECO:0000256" key="4">
    <source>
        <dbReference type="ARBA" id="ARBA00023015"/>
    </source>
</evidence>
<evidence type="ECO:0000256" key="7">
    <source>
        <dbReference type="ARBA" id="ARBA00023163"/>
    </source>
</evidence>
<name>A0AA85F528_9TREM</name>
<evidence type="ECO:0000256" key="2">
    <source>
        <dbReference type="ARBA" id="ARBA00006569"/>
    </source>
</evidence>
<dbReference type="Pfam" id="PF00505">
    <property type="entry name" value="HMG_box"/>
    <property type="match status" value="1"/>
</dbReference>
<keyword evidence="7" id="KW-0804">Transcription</keyword>
<evidence type="ECO:0000256" key="9">
    <source>
        <dbReference type="PROSITE-ProRule" id="PRU00267"/>
    </source>
</evidence>
<keyword evidence="12" id="KW-1185">Reference proteome</keyword>
<keyword evidence="8 9" id="KW-0539">Nucleus</keyword>
<dbReference type="GO" id="GO:0000978">
    <property type="term" value="F:RNA polymerase II cis-regulatory region sequence-specific DNA binding"/>
    <property type="evidence" value="ECO:0007669"/>
    <property type="project" value="TreeGrafter"/>
</dbReference>
<reference evidence="13" key="2">
    <citation type="submission" date="2023-11" db="UniProtKB">
        <authorList>
            <consortium name="WormBaseParasite"/>
        </authorList>
    </citation>
    <scope>IDENTIFICATION</scope>
</reference>
<comment type="subcellular location">
    <subcellularLocation>
        <location evidence="1">Nucleus</location>
    </subcellularLocation>
</comment>
<dbReference type="GO" id="GO:1990907">
    <property type="term" value="C:beta-catenin-TCF complex"/>
    <property type="evidence" value="ECO:0007669"/>
    <property type="project" value="TreeGrafter"/>
</dbReference>
<keyword evidence="3" id="KW-0879">Wnt signaling pathway</keyword>
<evidence type="ECO:0000256" key="5">
    <source>
        <dbReference type="ARBA" id="ARBA00023125"/>
    </source>
</evidence>
<feature type="compositionally biased region" description="Low complexity" evidence="10">
    <location>
        <begin position="102"/>
        <end position="111"/>
    </location>
</feature>
<dbReference type="Proteomes" id="UP000050792">
    <property type="component" value="Unassembled WGS sequence"/>
</dbReference>
<dbReference type="Gene3D" id="1.10.30.10">
    <property type="entry name" value="High mobility group box domain"/>
    <property type="match status" value="1"/>
</dbReference>
<dbReference type="PANTHER" id="PTHR10373:SF38">
    <property type="entry name" value="PROTEIN PANGOLIN, ISOFORM J"/>
    <property type="match status" value="1"/>
</dbReference>
<protein>
    <submittedName>
        <fullName evidence="13">HMG box domain-containing protein</fullName>
    </submittedName>
</protein>
<dbReference type="PANTHER" id="PTHR10373">
    <property type="entry name" value="TRANSCRIPTION FACTOR 7 FAMILY MEMBER"/>
    <property type="match status" value="1"/>
</dbReference>
<evidence type="ECO:0000259" key="11">
    <source>
        <dbReference type="PROSITE" id="PS50118"/>
    </source>
</evidence>
<evidence type="ECO:0000256" key="6">
    <source>
        <dbReference type="ARBA" id="ARBA00023159"/>
    </source>
</evidence>
<reference evidence="12" key="1">
    <citation type="submission" date="2022-06" db="EMBL/GenBank/DDBJ databases">
        <authorList>
            <person name="Berger JAMES D."/>
            <person name="Berger JAMES D."/>
        </authorList>
    </citation>
    <scope>NUCLEOTIDE SEQUENCE [LARGE SCALE GENOMIC DNA]</scope>
</reference>
<sequence>MMMNTTISDEVYQQQQLIKNNSLDDIHNIVHSNQTHSPNTSLSLKYPSTIKSPLSNHDDSFPSRIQTKSSNLTCTTYPISLSSYYYTISPSISSNHHHHPHQQQQQQQQNQQHHHINTKQNDYGQPYEQEHQKMITSSSSSSSLSLSSSLLLNNNYKHTMDSLQSNHYNIQYTTNQQSNKIWQQSNEILNDTFHTTTNTTNNNDQLNRLQGWLKYPLHEYDHIKWNSQLLENTMKIQTKGPFSENSKSILTIPTTASTVGTKNGIIFNPIESSFSSSISPSTIECTNMKTVSNTNHNNDTEHFDDCESKHYENNHRQNTILNQPQNSQNLYKFTKSSFDYLNNKSSKQNNDNKTESYKRTIKYHGHIKKPLNAFMLFMKEMRSQVIAECTLKESAAINQILGRKWHALSSEAQAKYYKLAKQEKELHQRLYPGWSARDNYATQVKRRSRTTTKINRTTITTTTTVTTPTPTIVTDPTIIGNNNNNNHSNYEKTYHSRKLPYSFTDSELWCSTNHSNNHIHTTNNDPYSNFIQPFTDCNLLQSFNTNYEYEYIKSNELCHSTIPFNKMDTTTTHIKLSRISNYEQLYNSSTTTLPYSHFNNDNLSYDNLLTTNTMNNSIELNPIQSSNENQYSMNKSMKVDYAVQSLMDLNYESVIHSNDNSKDQDCSLKYTNKYDKIPISSTNSTIDQFNIRKDLSYPTNRGDYPEENTNTLLHHLWSDNESINQYPCCSTYYLGFCSTNDCFSSKFTDSLQYDNTKSDLIEYDQSSNVLIQHNTYLTTNPSYLQCNNPYKVPEIIHEHDLISSVTSNQMNDPNITSNESLLTMMNMNRSTTKSITEQYFEDQSL</sequence>
<evidence type="ECO:0000256" key="1">
    <source>
        <dbReference type="ARBA" id="ARBA00004123"/>
    </source>
</evidence>
<dbReference type="SMART" id="SM00398">
    <property type="entry name" value="HMG"/>
    <property type="match status" value="1"/>
</dbReference>
<feature type="region of interest" description="Disordered" evidence="10">
    <location>
        <begin position="91"/>
        <end position="122"/>
    </location>
</feature>
<dbReference type="GO" id="GO:0060070">
    <property type="term" value="P:canonical Wnt signaling pathway"/>
    <property type="evidence" value="ECO:0007669"/>
    <property type="project" value="TreeGrafter"/>
</dbReference>
<keyword evidence="5 9" id="KW-0238">DNA-binding</keyword>
<dbReference type="FunFam" id="1.10.30.10:FF:000001">
    <property type="entry name" value="transcription factor 7 isoform X2"/>
    <property type="match status" value="1"/>
</dbReference>
<feature type="domain" description="HMG box" evidence="11">
    <location>
        <begin position="367"/>
        <end position="435"/>
    </location>
</feature>
<feature type="DNA-binding region" description="HMG box" evidence="9">
    <location>
        <begin position="367"/>
        <end position="435"/>
    </location>
</feature>